<reference evidence="6 7" key="1">
    <citation type="submission" date="2022-11" db="UniProtKB">
        <authorList>
            <consortium name="WormBaseParasite"/>
        </authorList>
    </citation>
    <scope>IDENTIFICATION</scope>
</reference>
<evidence type="ECO:0000259" key="4">
    <source>
        <dbReference type="PROSITE" id="PS50089"/>
    </source>
</evidence>
<evidence type="ECO:0000313" key="7">
    <source>
        <dbReference type="WBParaSite" id="PgR003_g101_t03"/>
    </source>
</evidence>
<organism evidence="5 6">
    <name type="scientific">Parascaris univalens</name>
    <name type="common">Nematode worm</name>
    <dbReference type="NCBI Taxonomy" id="6257"/>
    <lineage>
        <taxon>Eukaryota</taxon>
        <taxon>Metazoa</taxon>
        <taxon>Ecdysozoa</taxon>
        <taxon>Nematoda</taxon>
        <taxon>Chromadorea</taxon>
        <taxon>Rhabditida</taxon>
        <taxon>Spirurina</taxon>
        <taxon>Ascaridomorpha</taxon>
        <taxon>Ascaridoidea</taxon>
        <taxon>Ascarididae</taxon>
        <taxon>Parascaris</taxon>
    </lineage>
</organism>
<evidence type="ECO:0000313" key="5">
    <source>
        <dbReference type="Proteomes" id="UP000887569"/>
    </source>
</evidence>
<dbReference type="InterPro" id="IPR013083">
    <property type="entry name" value="Znf_RING/FYVE/PHD"/>
</dbReference>
<evidence type="ECO:0000256" key="2">
    <source>
        <dbReference type="ARBA" id="ARBA00022833"/>
    </source>
</evidence>
<dbReference type="GO" id="GO:0008270">
    <property type="term" value="F:zinc ion binding"/>
    <property type="evidence" value="ECO:0007669"/>
    <property type="project" value="UniProtKB-KW"/>
</dbReference>
<dbReference type="Pfam" id="PF13920">
    <property type="entry name" value="zf-C3HC4_3"/>
    <property type="match status" value="1"/>
</dbReference>
<name>A0A915AAV8_PARUN</name>
<keyword evidence="5" id="KW-1185">Reference proteome</keyword>
<keyword evidence="1 3" id="KW-0479">Metal-binding</keyword>
<dbReference type="WBParaSite" id="PgR003_g101_t02">
    <property type="protein sequence ID" value="PgR003_g101_t02"/>
    <property type="gene ID" value="PgR003_g101"/>
</dbReference>
<dbReference type="SUPFAM" id="SSF57850">
    <property type="entry name" value="RING/U-box"/>
    <property type="match status" value="1"/>
</dbReference>
<protein>
    <submittedName>
        <fullName evidence="6 7">RING-type domain-containing protein</fullName>
    </submittedName>
</protein>
<evidence type="ECO:0000313" key="6">
    <source>
        <dbReference type="WBParaSite" id="PgR003_g101_t02"/>
    </source>
</evidence>
<keyword evidence="2" id="KW-0862">Zinc</keyword>
<dbReference type="PROSITE" id="PS50089">
    <property type="entry name" value="ZF_RING_2"/>
    <property type="match status" value="1"/>
</dbReference>
<evidence type="ECO:0000256" key="3">
    <source>
        <dbReference type="PROSITE-ProRule" id="PRU00175"/>
    </source>
</evidence>
<sequence>MMENEERANEMDFMRFDDCIIANLSLQEYYSKHGPTVALVFMEDLPRLPLVGLSIVSAQTIVDHNLQIGSTISYRTWQDWQDGCTIEWADKPVAKFDILRILLRIDTNGISLRYRMNSYPITCGRAFDFPPGFQSAYLAISGSDIFYSEDNTCKIAIMDTQQMLQWMAVRKKTSISGQGRAMQSSKTQYRPPVVGSLRDGSPPQRTVPKCLFCFDNDVEVLFLPCAHAMCCGKCKENWRSHAPNLDAVKFLNKRQKVECPVCRREVTATGRIWFHHKSCVFCGCYEMNAVAAGRDGCGCVLGCYKKATEMLQKGKKCPVCGKEIVEILNVFIQSDNDFKSF</sequence>
<dbReference type="WBParaSite" id="PgR003_g101_t03">
    <property type="protein sequence ID" value="PgR003_g101_t03"/>
    <property type="gene ID" value="PgR003_g101"/>
</dbReference>
<keyword evidence="1 3" id="KW-0863">Zinc-finger</keyword>
<dbReference type="Proteomes" id="UP000887569">
    <property type="component" value="Unplaced"/>
</dbReference>
<dbReference type="InterPro" id="IPR001841">
    <property type="entry name" value="Znf_RING"/>
</dbReference>
<evidence type="ECO:0000256" key="1">
    <source>
        <dbReference type="ARBA" id="ARBA00022771"/>
    </source>
</evidence>
<dbReference type="AlphaFoldDB" id="A0A915AAV8"/>
<feature type="domain" description="RING-type" evidence="4">
    <location>
        <begin position="210"/>
        <end position="263"/>
    </location>
</feature>
<proteinExistence type="predicted"/>
<accession>A0A915AAV8</accession>
<dbReference type="Gene3D" id="3.30.40.10">
    <property type="entry name" value="Zinc/RING finger domain, C3HC4 (zinc finger)"/>
    <property type="match status" value="1"/>
</dbReference>